<keyword evidence="1" id="KW-0812">Transmembrane</keyword>
<keyword evidence="3" id="KW-1185">Reference proteome</keyword>
<organism evidence="2 3">
    <name type="scientific">Halolamina pelagica</name>
    <dbReference type="NCBI Taxonomy" id="699431"/>
    <lineage>
        <taxon>Archaea</taxon>
        <taxon>Methanobacteriati</taxon>
        <taxon>Methanobacteriota</taxon>
        <taxon>Stenosarchaea group</taxon>
        <taxon>Halobacteria</taxon>
        <taxon>Halobacteriales</taxon>
        <taxon>Haloferacaceae</taxon>
    </lineage>
</organism>
<accession>A0A0P7GPK3</accession>
<keyword evidence="1" id="KW-1133">Transmembrane helix</keyword>
<name>A0A0P7GPK3_9EURY</name>
<protein>
    <submittedName>
        <fullName evidence="2">Uncharacterized protein</fullName>
    </submittedName>
</protein>
<sequence length="144" mass="14386">MGAFADSVRLGRVLALVVASTLALTASFVGLVGLADGAVHHTTTRLPIYVTATAAVFVGAVVVFEGSSGGWRALGAAAAAAVATLFVVGFGGEGVVYALAEPGDVFDLQLLGYLLSAALMGTGVGYWAWRNLGSLRTGGLGDAL</sequence>
<proteinExistence type="predicted"/>
<dbReference type="RefSeq" id="WP_054583721.1">
    <property type="nucleotide sequence ID" value="NZ_LGUC01000001.1"/>
</dbReference>
<evidence type="ECO:0000313" key="3">
    <source>
        <dbReference type="Proteomes" id="UP000050535"/>
    </source>
</evidence>
<dbReference type="EMBL" id="LGUC01000001">
    <property type="protein sequence ID" value="KPN30932.1"/>
    <property type="molecule type" value="Genomic_DNA"/>
</dbReference>
<feature type="transmembrane region" description="Helical" evidence="1">
    <location>
        <begin position="46"/>
        <end position="64"/>
    </location>
</feature>
<dbReference type="STRING" id="699431.SY89_01673"/>
<dbReference type="Proteomes" id="UP000050535">
    <property type="component" value="Unassembled WGS sequence"/>
</dbReference>
<feature type="transmembrane region" description="Helical" evidence="1">
    <location>
        <begin position="110"/>
        <end position="129"/>
    </location>
</feature>
<gene>
    <name evidence="2" type="ORF">SY89_01673</name>
</gene>
<evidence type="ECO:0000256" key="1">
    <source>
        <dbReference type="SAM" id="Phobius"/>
    </source>
</evidence>
<keyword evidence="1" id="KW-0472">Membrane</keyword>
<reference evidence="3" key="1">
    <citation type="submission" date="2013-11" db="EMBL/GenBank/DDBJ databases">
        <authorList>
            <person name="Hoang H.T."/>
            <person name="Killian M.L."/>
            <person name="Madson D.M."/>
            <person name="Arruda P.H.E."/>
            <person name="Sun D."/>
            <person name="Schwartz K.J."/>
            <person name="Yoon K."/>
        </authorList>
    </citation>
    <scope>NUCLEOTIDE SEQUENCE [LARGE SCALE GENOMIC DNA]</scope>
    <source>
        <strain evidence="3">CDK2</strain>
    </source>
</reference>
<comment type="caution">
    <text evidence="2">The sequence shown here is derived from an EMBL/GenBank/DDBJ whole genome shotgun (WGS) entry which is preliminary data.</text>
</comment>
<feature type="transmembrane region" description="Helical" evidence="1">
    <location>
        <begin position="12"/>
        <end position="34"/>
    </location>
</feature>
<dbReference type="AlphaFoldDB" id="A0A0P7GPK3"/>
<evidence type="ECO:0000313" key="2">
    <source>
        <dbReference type="EMBL" id="KPN30932.1"/>
    </source>
</evidence>
<feature type="transmembrane region" description="Helical" evidence="1">
    <location>
        <begin position="71"/>
        <end position="90"/>
    </location>
</feature>